<dbReference type="InterPro" id="IPR005312">
    <property type="entry name" value="DUF1759"/>
</dbReference>
<sequence>MTDDKLTKLKQKRGCIKTKVTIFSKYLKQLVSGGQPSKLQLLDLEGRFKKFDALYAHFDNLQCEIEMLSDDPSVSELEREEFEAGYHPLVAEARRLLGAQPQDTSVIQLEDAQASVIKSNCVRLPKIDLPVFNGHYQHWLEYRDTFTSLIHSRRDIDDINKLHYLRASLKGSALLVIDNLDFKAENYQSAWNLLCNRYDNKRLLVNNHVRELFNVEHIRNESYSAIRRLIDVTNKNLRALSTLDQNTEHWDVLIIYMMSEKLDSVTHRVWEEHRNTLTDPPSLNTFLTFLSNRADLLETLQENKGKMHKPESHKLNTNLLIASNNQKFYQNSNKINKKLNSSNKKIFTCPLCNQTHFLFNCETFRALPIEVRIQKAKEAKVCLNCLRPGHLENNCSLVPCKYCKKRHNTLLHLHETQIIPEPALPSTSNVNHFANSSNSKQFTTPPHVLLSTALVKAVDSQGAVHAARMLLDNGSTANFITQSLCGKLGLSRRSASSTVTGINNNTSHITQSCSLTFESYHSDYRLTVDCLILPKITNALPSSFIHIENIPLPTGISLADPTFNEPSVVDILVGAEVFWSVLLNNRVDLGKNQPTLHETKLGWLVTGNVSRLKSPSSPICNLANEEPNPDLTRFWELDTVSAKHSLSPEERACEQSFVDNTTRKEDGTFVVTMPLKEDPSVLGDSYQMAKCRFLSLERKFHREPAFKDRYMEFMQEYERLGHMTENKESAPSCLQQVNYFLPHHGVIRESSLTTKLRTVFDASASTTSGVSLNDIQMVGPTVQEDLYSILLRFRQHKYVVTGDVEKMYRAIELNPVQRPLQQIIFRYDSSEPLKTYTLNTLTYGTASAPYLATKCLVSLASSAIDNDVKQSIQRDFYVDDYLGGSSTIDNTINLCKGVITTLKSANFNLRKFRSNNTTILEQISTSSLESDKILDLSSSDNVHTSSKTLGLNWISNLDMLSYCINIELREKVTKRSILSVISQIFDPLGLVGPCVVESKLIMQELWIQQYSWDAEVSEDIKEKWISFASTLPLLNQLMVPRWVLVHDSVCHEIHVFSDSSERAYGACIYVRSVTASGSVEVHLLTSKSKVAPIKPMTIARLELSGALLAARLCDKVLSSLTIPISKCKFWCDSTIVLGWLKTPPTNLKSFVRNRVHEIQESTEGHTWSYVPSKDNPADLVSRGLKADLISSSSLWWSGPTFLAKNECDWPTMPNCNVKQDLPELITCSLALDNNSNADLIANLIKNKSKLTSLQNTIAYLQRFIYNSRNQTNKLTGHLSVQELQNSLNLIIQKSQMEMFPDEYAILKAGETLPNKNRLISLSPFLDHNNIIRVGGRLDNSPYSFDTKHPILLCSKHHFTKILFQHYHIKYLHSPPQLLLGNIRQTYWPLGGTNLFQNHSSINCVRCVRFKAENVTSQSWAELPATRTELEFPFLHCSVDYAGPVLIADRKGRGCKLIKSFLAIFVCNAVKACHIELVTDLSSEAYKAALNRFVSRRGKPKSITSDNGTNFVGTSNELAQFLVQSDLEGHMAQEGIEFKFVPAYTPHFNGLAERAVRSTKHHLKRLLQTTHLTYEEMATLLTQIEAVLNSRPLIPFSTDPTDFSALTPAHFLIGRSLMTVPQPQVPDVSITRLERYRRIELLKQHFWRRFCNEYVTLLQQKLKWHSSKSELKLGSLVLVKEKALPPLLWCLGRVIQLYPGSDGTARVAELKTRRGTIRRAFNNICPLPDF</sequence>
<dbReference type="CDD" id="cd00303">
    <property type="entry name" value="retropepsin_like"/>
    <property type="match status" value="1"/>
</dbReference>
<dbReference type="PANTHER" id="PTHR47331">
    <property type="entry name" value="PHD-TYPE DOMAIN-CONTAINING PROTEIN"/>
    <property type="match status" value="1"/>
</dbReference>
<protein>
    <recommendedName>
        <fullName evidence="1">Integrase catalytic domain-containing protein</fullName>
    </recommendedName>
</protein>
<evidence type="ECO:0000313" key="2">
    <source>
        <dbReference type="EMBL" id="KPJ16960.1"/>
    </source>
</evidence>
<dbReference type="GO" id="GO:0042575">
    <property type="term" value="C:DNA polymerase complex"/>
    <property type="evidence" value="ECO:0007669"/>
    <property type="project" value="UniProtKB-ARBA"/>
</dbReference>
<keyword evidence="3" id="KW-1185">Reference proteome</keyword>
<dbReference type="STRING" id="76193.A0A194RI04"/>
<reference evidence="2 3" key="1">
    <citation type="journal article" date="2015" name="Nat. Commun.">
        <title>Outbred genome sequencing and CRISPR/Cas9 gene editing in butterflies.</title>
        <authorList>
            <person name="Li X."/>
            <person name="Fan D."/>
            <person name="Zhang W."/>
            <person name="Liu G."/>
            <person name="Zhang L."/>
            <person name="Zhao L."/>
            <person name="Fang X."/>
            <person name="Chen L."/>
            <person name="Dong Y."/>
            <person name="Chen Y."/>
            <person name="Ding Y."/>
            <person name="Zhao R."/>
            <person name="Feng M."/>
            <person name="Zhu Y."/>
            <person name="Feng Y."/>
            <person name="Jiang X."/>
            <person name="Zhu D."/>
            <person name="Xiang H."/>
            <person name="Feng X."/>
            <person name="Li S."/>
            <person name="Wang J."/>
            <person name="Zhang G."/>
            <person name="Kronforst M.R."/>
            <person name="Wang W."/>
        </authorList>
    </citation>
    <scope>NUCLEOTIDE SEQUENCE [LARGE SCALE GENOMIC DNA]</scope>
    <source>
        <strain evidence="2">Ya'a_city_454_Pm</strain>
        <tissue evidence="2">Whole body</tissue>
    </source>
</reference>
<dbReference type="Pfam" id="PF03564">
    <property type="entry name" value="DUF1759"/>
    <property type="match status" value="1"/>
</dbReference>
<proteinExistence type="predicted"/>
<dbReference type="GO" id="GO:0003676">
    <property type="term" value="F:nucleic acid binding"/>
    <property type="evidence" value="ECO:0007669"/>
    <property type="project" value="InterPro"/>
</dbReference>
<evidence type="ECO:0000259" key="1">
    <source>
        <dbReference type="PROSITE" id="PS50994"/>
    </source>
</evidence>
<dbReference type="EMBL" id="KQ460205">
    <property type="protein sequence ID" value="KPJ16960.1"/>
    <property type="molecule type" value="Genomic_DNA"/>
</dbReference>
<organism evidence="2 3">
    <name type="scientific">Papilio machaon</name>
    <name type="common">Old World swallowtail butterfly</name>
    <dbReference type="NCBI Taxonomy" id="76193"/>
    <lineage>
        <taxon>Eukaryota</taxon>
        <taxon>Metazoa</taxon>
        <taxon>Ecdysozoa</taxon>
        <taxon>Arthropoda</taxon>
        <taxon>Hexapoda</taxon>
        <taxon>Insecta</taxon>
        <taxon>Pterygota</taxon>
        <taxon>Neoptera</taxon>
        <taxon>Endopterygota</taxon>
        <taxon>Lepidoptera</taxon>
        <taxon>Glossata</taxon>
        <taxon>Ditrysia</taxon>
        <taxon>Papilionoidea</taxon>
        <taxon>Papilionidae</taxon>
        <taxon>Papilioninae</taxon>
        <taxon>Papilio</taxon>
    </lineage>
</organism>
<dbReference type="GO" id="GO:0071897">
    <property type="term" value="P:DNA biosynthetic process"/>
    <property type="evidence" value="ECO:0007669"/>
    <property type="project" value="UniProtKB-ARBA"/>
</dbReference>
<dbReference type="InParanoid" id="A0A194RI04"/>
<dbReference type="Pfam" id="PF18701">
    <property type="entry name" value="DUF5641"/>
    <property type="match status" value="1"/>
</dbReference>
<dbReference type="PANTHER" id="PTHR47331:SF5">
    <property type="entry name" value="RIBONUCLEASE H"/>
    <property type="match status" value="1"/>
</dbReference>
<dbReference type="SUPFAM" id="SSF56672">
    <property type="entry name" value="DNA/RNA polymerases"/>
    <property type="match status" value="1"/>
</dbReference>
<dbReference type="InterPro" id="IPR012337">
    <property type="entry name" value="RNaseH-like_sf"/>
</dbReference>
<dbReference type="InterPro" id="IPR040676">
    <property type="entry name" value="DUF5641"/>
</dbReference>
<dbReference type="CDD" id="cd01644">
    <property type="entry name" value="RT_pepA17"/>
    <property type="match status" value="1"/>
</dbReference>
<dbReference type="InterPro" id="IPR043502">
    <property type="entry name" value="DNA/RNA_pol_sf"/>
</dbReference>
<feature type="domain" description="Integrase catalytic" evidence="1">
    <location>
        <begin position="1428"/>
        <end position="1615"/>
    </location>
</feature>
<gene>
    <name evidence="2" type="ORF">RR48_13816</name>
</gene>
<dbReference type="GO" id="GO:0015074">
    <property type="term" value="P:DNA integration"/>
    <property type="evidence" value="ECO:0007669"/>
    <property type="project" value="InterPro"/>
</dbReference>
<dbReference type="Pfam" id="PF05380">
    <property type="entry name" value="Peptidase_A17"/>
    <property type="match status" value="1"/>
</dbReference>
<accession>A0A194RI04</accession>
<dbReference type="Gene3D" id="2.40.70.10">
    <property type="entry name" value="Acid Proteases"/>
    <property type="match status" value="1"/>
</dbReference>
<dbReference type="InterPro" id="IPR036397">
    <property type="entry name" value="RNaseH_sf"/>
</dbReference>
<dbReference type="SUPFAM" id="SSF53098">
    <property type="entry name" value="Ribonuclease H-like"/>
    <property type="match status" value="1"/>
</dbReference>
<name>A0A194RI04_PAPMA</name>
<dbReference type="InterPro" id="IPR001584">
    <property type="entry name" value="Integrase_cat-core"/>
</dbReference>
<dbReference type="InterPro" id="IPR021109">
    <property type="entry name" value="Peptidase_aspartic_dom_sf"/>
</dbReference>
<dbReference type="PROSITE" id="PS50994">
    <property type="entry name" value="INTEGRASE"/>
    <property type="match status" value="1"/>
</dbReference>
<dbReference type="Gene3D" id="3.30.420.10">
    <property type="entry name" value="Ribonuclease H-like superfamily/Ribonuclease H"/>
    <property type="match status" value="1"/>
</dbReference>
<evidence type="ECO:0000313" key="3">
    <source>
        <dbReference type="Proteomes" id="UP000053240"/>
    </source>
</evidence>
<dbReference type="Proteomes" id="UP000053240">
    <property type="component" value="Unassembled WGS sequence"/>
</dbReference>
<dbReference type="InterPro" id="IPR008042">
    <property type="entry name" value="Retrotrans_Pao"/>
</dbReference>